<sequence>MHRHFFTSIYCCFLDFRILHISVDEAAGPFGVREPSS</sequence>
<accession>A0A1X7HQA2</accession>
<proteinExistence type="predicted"/>
<name>A0A1X7HQA2_9BACL</name>
<reference evidence="1 2" key="1">
    <citation type="submission" date="2017-04" db="EMBL/GenBank/DDBJ databases">
        <authorList>
            <person name="Afonso C.L."/>
            <person name="Miller P.J."/>
            <person name="Scott M.A."/>
            <person name="Spackman E."/>
            <person name="Goraichik I."/>
            <person name="Dimitrov K.M."/>
            <person name="Suarez D.L."/>
            <person name="Swayne D.E."/>
        </authorList>
    </citation>
    <scope>NUCLEOTIDE SEQUENCE [LARGE SCALE GENOMIC DNA]</scope>
    <source>
        <strain evidence="1 2">N3/975</strain>
    </source>
</reference>
<dbReference type="Proteomes" id="UP000192940">
    <property type="component" value="Chromosome I"/>
</dbReference>
<protein>
    <submittedName>
        <fullName evidence="1">Uncharacterized protein</fullName>
    </submittedName>
</protein>
<keyword evidence="2" id="KW-1185">Reference proteome</keyword>
<gene>
    <name evidence="1" type="ORF">SAMN05661091_5272</name>
</gene>
<organism evidence="1 2">
    <name type="scientific">Paenibacillus uliginis N3/975</name>
    <dbReference type="NCBI Taxonomy" id="1313296"/>
    <lineage>
        <taxon>Bacteria</taxon>
        <taxon>Bacillati</taxon>
        <taxon>Bacillota</taxon>
        <taxon>Bacilli</taxon>
        <taxon>Bacillales</taxon>
        <taxon>Paenibacillaceae</taxon>
        <taxon>Paenibacillus</taxon>
    </lineage>
</organism>
<evidence type="ECO:0000313" key="2">
    <source>
        <dbReference type="Proteomes" id="UP000192940"/>
    </source>
</evidence>
<evidence type="ECO:0000313" key="1">
    <source>
        <dbReference type="EMBL" id="SMF90877.1"/>
    </source>
</evidence>
<dbReference type="AlphaFoldDB" id="A0A1X7HQA2"/>
<dbReference type="EMBL" id="LT840184">
    <property type="protein sequence ID" value="SMF90877.1"/>
    <property type="molecule type" value="Genomic_DNA"/>
</dbReference>
<dbReference type="STRING" id="1313296.SAMN05661091_5272"/>